<comment type="caution">
    <text evidence="2">The sequence shown here is derived from an EMBL/GenBank/DDBJ whole genome shotgun (WGS) entry which is preliminary data.</text>
</comment>
<name>A0ABV1G4T0_9FIRM</name>
<dbReference type="Proteomes" id="UP001491552">
    <property type="component" value="Unassembled WGS sequence"/>
</dbReference>
<feature type="transmembrane region" description="Helical" evidence="1">
    <location>
        <begin position="40"/>
        <end position="66"/>
    </location>
</feature>
<feature type="transmembrane region" description="Helical" evidence="1">
    <location>
        <begin position="78"/>
        <end position="99"/>
    </location>
</feature>
<gene>
    <name evidence="2" type="ORF">WMO66_04040</name>
</gene>
<keyword evidence="1" id="KW-0812">Transmembrane</keyword>
<dbReference type="Gene3D" id="1.10.1760.20">
    <property type="match status" value="1"/>
</dbReference>
<protein>
    <submittedName>
        <fullName evidence="2">Gx transporter family protein</fullName>
    </submittedName>
</protein>
<proteinExistence type="predicted"/>
<dbReference type="Pfam" id="PF07456">
    <property type="entry name" value="Hpre_diP_synt_I"/>
    <property type="match status" value="1"/>
</dbReference>
<evidence type="ECO:0000313" key="3">
    <source>
        <dbReference type="Proteomes" id="UP001491552"/>
    </source>
</evidence>
<keyword evidence="1" id="KW-1133">Transmembrane helix</keyword>
<keyword evidence="3" id="KW-1185">Reference proteome</keyword>
<keyword evidence="1" id="KW-0472">Membrane</keyword>
<dbReference type="InterPro" id="IPR014535">
    <property type="entry name" value="Hpre_diP_synt_I"/>
</dbReference>
<feature type="transmembrane region" description="Helical" evidence="1">
    <location>
        <begin position="133"/>
        <end position="157"/>
    </location>
</feature>
<accession>A0ABV1G4T0</accession>
<dbReference type="PIRSF" id="PIRSF027391">
    <property type="entry name" value="Hpre_diP_synt_I"/>
    <property type="match status" value="1"/>
</dbReference>
<organism evidence="2 3">
    <name type="scientific">Faecousia intestinalis</name>
    <dbReference type="NCBI Taxonomy" id="3133167"/>
    <lineage>
        <taxon>Bacteria</taxon>
        <taxon>Bacillati</taxon>
        <taxon>Bacillota</taxon>
        <taxon>Clostridia</taxon>
        <taxon>Eubacteriales</taxon>
        <taxon>Oscillospiraceae</taxon>
        <taxon>Faecousia</taxon>
    </lineage>
</organism>
<evidence type="ECO:0000313" key="2">
    <source>
        <dbReference type="EMBL" id="MEQ2510426.1"/>
    </source>
</evidence>
<evidence type="ECO:0000256" key="1">
    <source>
        <dbReference type="SAM" id="Phobius"/>
    </source>
</evidence>
<sequence length="175" mass="18574">MRVKRLTRCALLTAIALAIFVLEAQIPIPFPVPGMKLGLSNIITLFALFSFGWKDALAIVVIRILLGNLASGQVMALLYSLGGGLLSFAGMALLCRILTAKQVWAAGAAGGLLHNLAQMAVALAVTRTPGLLVWLPVLLLCGLGTGLFTGLCAQLLLRRRLISDKGDTHDESQKK</sequence>
<dbReference type="EMBL" id="JBBMFF010000157">
    <property type="protein sequence ID" value="MEQ2510426.1"/>
    <property type="molecule type" value="Genomic_DNA"/>
</dbReference>
<dbReference type="InterPro" id="IPR010898">
    <property type="entry name" value="Hpre_diP_synth_I"/>
</dbReference>
<reference evidence="2 3" key="1">
    <citation type="submission" date="2024-03" db="EMBL/GenBank/DDBJ databases">
        <title>Human intestinal bacterial collection.</title>
        <authorList>
            <person name="Pauvert C."/>
            <person name="Hitch T.C.A."/>
            <person name="Clavel T."/>
        </authorList>
    </citation>
    <scope>NUCLEOTIDE SEQUENCE [LARGE SCALE GENOMIC DNA]</scope>
    <source>
        <strain evidence="2 3">CLA-AA-H192</strain>
    </source>
</reference>
<dbReference type="RefSeq" id="WP_349135098.1">
    <property type="nucleotide sequence ID" value="NZ_JBBMFF010000157.1"/>
</dbReference>